<comment type="caution">
    <text evidence="1">The sequence shown here is derived from an EMBL/GenBank/DDBJ whole genome shotgun (WGS) entry which is preliminary data.</text>
</comment>
<sequence>MIIYLLNIFPHVTLLKQHSYNNAYIKKHSIIFKGYLDYFERQWVGKKVTAQRGKSRATAPWNCQGAYLKGKMKITSSLEVWHKHLKVKFGTNPKYNKFFPKLQEEQAQTISKFCNLANWVAPKKQKSKEQDYQEDVQKVVKKKYKVAEIK</sequence>
<accession>A0ACC2T701</accession>
<proteinExistence type="predicted"/>
<keyword evidence="2" id="KW-1185">Reference proteome</keyword>
<reference evidence="1" key="1">
    <citation type="submission" date="2022-04" db="EMBL/GenBank/DDBJ databases">
        <title>Genome of the entomopathogenic fungus Entomophthora muscae.</title>
        <authorList>
            <person name="Elya C."/>
            <person name="Lovett B.R."/>
            <person name="Lee E."/>
            <person name="Macias A.M."/>
            <person name="Hajek A.E."/>
            <person name="De Bivort B.L."/>
            <person name="Kasson M.T."/>
            <person name="De Fine Licht H.H."/>
            <person name="Stajich J.E."/>
        </authorList>
    </citation>
    <scope>NUCLEOTIDE SEQUENCE</scope>
    <source>
        <strain evidence="1">Berkeley</strain>
    </source>
</reference>
<evidence type="ECO:0000313" key="2">
    <source>
        <dbReference type="Proteomes" id="UP001165960"/>
    </source>
</evidence>
<name>A0ACC2T701_9FUNG</name>
<organism evidence="1 2">
    <name type="scientific">Entomophthora muscae</name>
    <dbReference type="NCBI Taxonomy" id="34485"/>
    <lineage>
        <taxon>Eukaryota</taxon>
        <taxon>Fungi</taxon>
        <taxon>Fungi incertae sedis</taxon>
        <taxon>Zoopagomycota</taxon>
        <taxon>Entomophthoromycotina</taxon>
        <taxon>Entomophthoromycetes</taxon>
        <taxon>Entomophthorales</taxon>
        <taxon>Entomophthoraceae</taxon>
        <taxon>Entomophthora</taxon>
    </lineage>
</organism>
<evidence type="ECO:0000313" key="1">
    <source>
        <dbReference type="EMBL" id="KAJ9070236.1"/>
    </source>
</evidence>
<protein>
    <submittedName>
        <fullName evidence="1">Uncharacterized protein</fullName>
    </submittedName>
</protein>
<gene>
    <name evidence="1" type="ORF">DSO57_1010509</name>
</gene>
<dbReference type="EMBL" id="QTSX02003585">
    <property type="protein sequence ID" value="KAJ9070236.1"/>
    <property type="molecule type" value="Genomic_DNA"/>
</dbReference>
<dbReference type="Proteomes" id="UP001165960">
    <property type="component" value="Unassembled WGS sequence"/>
</dbReference>